<dbReference type="Proteomes" id="UP000201519">
    <property type="component" value="Segment"/>
</dbReference>
<dbReference type="KEGG" id="vg:9925511"/>
<sequence>MKRALYLNKQYIPWGILNHKTLKNETVVLEKYNEINSSIGPVFHCKNLFVDSCDKDFVYFFVNKKFFPNVKKLYLASNPCSPEVLWRDFDTIYLTEIFSHYKNQWANNYKNVKIIPNNKFFYELQDYAPERIILEKEHDLY</sequence>
<dbReference type="EMBL" id="KM982403">
    <property type="protein sequence ID" value="AKI81522.1"/>
    <property type="molecule type" value="Genomic_DNA"/>
</dbReference>
<dbReference type="Pfam" id="PF19163">
    <property type="entry name" value="DUF5845"/>
    <property type="match status" value="1"/>
</dbReference>
<evidence type="ECO:0000313" key="6">
    <source>
        <dbReference type="Proteomes" id="UP000274448"/>
    </source>
</evidence>
<keyword evidence="4" id="KW-1185">Reference proteome</keyword>
<evidence type="ECO:0000313" key="3">
    <source>
        <dbReference type="EMBL" id="AKI81522.1"/>
    </source>
</evidence>
<organism evidence="1 4">
    <name type="scientific">Acanthamoeba polyphaga mimivirus</name>
    <name type="common">APMV</name>
    <dbReference type="NCBI Taxonomy" id="212035"/>
    <lineage>
        <taxon>Viruses</taxon>
        <taxon>Varidnaviria</taxon>
        <taxon>Bamfordvirae</taxon>
        <taxon>Nucleocytoviricota</taxon>
        <taxon>Megaviricetes</taxon>
        <taxon>Imitervirales</taxon>
        <taxon>Mimiviridae</taxon>
        <taxon>Megamimivirinae</taxon>
        <taxon>Mimivirus</taxon>
        <taxon>Mimivirus bradfordmassiliense</taxon>
    </lineage>
</organism>
<name>A0A0G2Y532_MIMIV</name>
<evidence type="ECO:0000313" key="5">
    <source>
        <dbReference type="Proteomes" id="UP000241474"/>
    </source>
</evidence>
<accession>A0A0G2Y532</accession>
<reference evidence="1 4" key="1">
    <citation type="journal article" date="2011" name="Virol. J.">
        <title>Breaking the 1000-gene barrier for Mimivirus using ultra-deep genome and transcriptome sequencing.</title>
        <authorList>
            <person name="Legendre M."/>
            <person name="Santini S."/>
            <person name="Rico A."/>
            <person name="Abergel C."/>
            <person name="Claverie J.M."/>
        </authorList>
    </citation>
    <scope>NUCLEOTIDE SEQUENCE [LARGE SCALE GENOMIC DNA]</scope>
</reference>
<reference evidence="5 6" key="2">
    <citation type="submission" date="2014-10" db="EMBL/GenBank/DDBJ databases">
        <title>Pan-genome analysis of Brazilian lineage A amoebal mimiviruses.</title>
        <authorList>
            <person name="Assis F.L."/>
            <person name="Abrahao J.S."/>
            <person name="Kroon E.G."/>
            <person name="Dornas F.P."/>
            <person name="Andrade K.R."/>
            <person name="Borato P.V.M."/>
            <person name="Pilotto M.R."/>
            <person name="Benamar S."/>
            <person name="LaScola B."/>
            <person name="Colson P."/>
        </authorList>
    </citation>
    <scope>NUCLEOTIDE SEQUENCE [LARGE SCALE GENOMIC DNA]</scope>
    <source>
        <strain evidence="3 6">Amazonia</strain>
        <strain evidence="2 5">Oyster</strain>
    </source>
</reference>
<dbReference type="InterPro" id="IPR043887">
    <property type="entry name" value="DUF5845"/>
</dbReference>
<evidence type="ECO:0000313" key="4">
    <source>
        <dbReference type="Proteomes" id="UP000201519"/>
    </source>
</evidence>
<dbReference type="EMBL" id="HQ336222">
    <property type="protein sequence ID" value="ADO18895.1"/>
    <property type="molecule type" value="Genomic_DNA"/>
</dbReference>
<protein>
    <submittedName>
        <fullName evidence="1">Uncharacterized protein</fullName>
    </submittedName>
</protein>
<accession>E3VY42</accession>
<gene>
    <name evidence="1" type="primary">R849</name>
</gene>
<evidence type="ECO:0000313" key="2">
    <source>
        <dbReference type="EMBL" id="AKI79634.1"/>
    </source>
</evidence>
<dbReference type="Proteomes" id="UP000241474">
    <property type="component" value="Segment"/>
</dbReference>
<proteinExistence type="predicted"/>
<dbReference type="EMBL" id="KM982401">
    <property type="protein sequence ID" value="AKI79634.1"/>
    <property type="molecule type" value="Genomic_DNA"/>
</dbReference>
<dbReference type="Proteomes" id="UP000274448">
    <property type="component" value="Segment"/>
</dbReference>
<dbReference type="RefSeq" id="YP_003987380.1">
    <property type="nucleotide sequence ID" value="NC_014649.1"/>
</dbReference>
<dbReference type="GeneID" id="9925511"/>
<evidence type="ECO:0000313" key="1">
    <source>
        <dbReference type="EMBL" id="ADO18895.1"/>
    </source>
</evidence>
<organismHost>
    <name type="scientific">Acanthamoeba polyphaga</name>
    <name type="common">Amoeba</name>
    <dbReference type="NCBI Taxonomy" id="5757"/>
</organismHost>